<evidence type="ECO:0000313" key="9">
    <source>
        <dbReference type="Proteomes" id="UP000247498"/>
    </source>
</evidence>
<comment type="subcellular location">
    <subcellularLocation>
        <location evidence="7">Plastid</location>
        <location evidence="7">Chloroplast thylakoid membrane</location>
    </subcellularLocation>
</comment>
<dbReference type="FunFam" id="1.10.3460.10:FF:000010">
    <property type="entry name" value="Chlorophyll a-b binding protein, chloroplastic"/>
    <property type="match status" value="1"/>
</dbReference>
<dbReference type="EMBL" id="BDRX01000092">
    <property type="protein sequence ID" value="GBF97122.1"/>
    <property type="molecule type" value="Genomic_DNA"/>
</dbReference>
<comment type="similarity">
    <text evidence="7">Belongs to the light-harvesting chlorophyll a/b-binding (LHC) protein family.</text>
</comment>
<comment type="caution">
    <text evidence="8">The sequence shown here is derived from an EMBL/GenBank/DDBJ whole genome shotgun (WGS) entry which is preliminary data.</text>
</comment>
<feature type="binding site" evidence="6">
    <location>
        <position position="188"/>
    </location>
    <ligand>
        <name>chlorophyll a</name>
        <dbReference type="ChEBI" id="CHEBI:58416"/>
        <label>1</label>
    </ligand>
</feature>
<dbReference type="AlphaFoldDB" id="A0A2V0PDS8"/>
<dbReference type="GO" id="GO:0009765">
    <property type="term" value="P:photosynthesis, light harvesting"/>
    <property type="evidence" value="ECO:0007669"/>
    <property type="project" value="InterPro"/>
</dbReference>
<evidence type="ECO:0000256" key="2">
    <source>
        <dbReference type="ARBA" id="ARBA00022528"/>
    </source>
</evidence>
<feature type="binding site" evidence="6">
    <location>
        <position position="53"/>
    </location>
    <ligand>
        <name>chlorophyll a</name>
        <dbReference type="ChEBI" id="CHEBI:58416"/>
        <label>1</label>
    </ligand>
</feature>
<evidence type="ECO:0000256" key="6">
    <source>
        <dbReference type="PIRSR" id="PIRSR601344-1"/>
    </source>
</evidence>
<name>A0A2V0PDS8_9CHLO</name>
<dbReference type="GO" id="GO:0009522">
    <property type="term" value="C:photosystem I"/>
    <property type="evidence" value="ECO:0007669"/>
    <property type="project" value="UniProtKB-KW"/>
</dbReference>
<evidence type="ECO:0000256" key="7">
    <source>
        <dbReference type="RuleBase" id="RU363080"/>
    </source>
</evidence>
<feature type="binding site" evidence="6">
    <location>
        <position position="184"/>
    </location>
    <ligand>
        <name>chlorophyll a</name>
        <dbReference type="ChEBI" id="CHEBI:58416"/>
        <label>1</label>
    </ligand>
</feature>
<gene>
    <name evidence="8" type="ORF">Rsub_10133</name>
</gene>
<evidence type="ECO:0000256" key="4">
    <source>
        <dbReference type="ARBA" id="ARBA00022640"/>
    </source>
</evidence>
<dbReference type="STRING" id="307507.A0A2V0PDS8"/>
<proteinExistence type="inferred from homology"/>
<dbReference type="GO" id="GO:0009535">
    <property type="term" value="C:chloroplast thylakoid membrane"/>
    <property type="evidence" value="ECO:0007669"/>
    <property type="project" value="UniProtKB-SubCell"/>
</dbReference>
<feature type="binding site" evidence="6">
    <location>
        <position position="72"/>
    </location>
    <ligand>
        <name>chlorophyll a</name>
        <dbReference type="ChEBI" id="CHEBI:58416"/>
        <label>1</label>
    </ligand>
</feature>
<feature type="binding site" evidence="6">
    <location>
        <position position="75"/>
    </location>
    <ligand>
        <name>chlorophyll a</name>
        <dbReference type="ChEBI" id="CHEBI:58416"/>
        <label>1</label>
    </ligand>
</feature>
<feature type="binding site" evidence="6">
    <location>
        <position position="190"/>
    </location>
    <ligand>
        <name>chlorophyll a</name>
        <dbReference type="ChEBI" id="CHEBI:58416"/>
        <label>1</label>
    </ligand>
</feature>
<keyword evidence="9" id="KW-1185">Reference proteome</keyword>
<feature type="binding site" description="axial binding residue" evidence="6">
    <location>
        <position position="217"/>
    </location>
    <ligand>
        <name>chlorophyll a</name>
        <dbReference type="ChEBI" id="CHEBI:58416"/>
        <label>3</label>
    </ligand>
    <ligandPart>
        <name>Mg</name>
        <dbReference type="ChEBI" id="CHEBI:25107"/>
    </ligandPart>
</feature>
<feature type="binding site" evidence="6">
    <location>
        <position position="185"/>
    </location>
    <ligand>
        <name>chlorophyll b</name>
        <dbReference type="ChEBI" id="CHEBI:61721"/>
        <label>2</label>
    </ligand>
</feature>
<dbReference type="Gene3D" id="1.10.3460.10">
    <property type="entry name" value="Chlorophyll a/b binding protein domain"/>
    <property type="match status" value="1"/>
</dbReference>
<keyword evidence="7" id="KW-0793">Thylakoid</keyword>
<comment type="function">
    <text evidence="7">The light-harvesting complex (LHC) functions as a light receptor, it captures and delivers excitation energy to photosystems with which it is closely associated.</text>
</comment>
<dbReference type="InterPro" id="IPR022796">
    <property type="entry name" value="Chloroa_b-bind"/>
</dbReference>
<dbReference type="OrthoDB" id="423598at2759"/>
<evidence type="ECO:0000256" key="5">
    <source>
        <dbReference type="ARBA" id="ARBA00022991"/>
    </source>
</evidence>
<dbReference type="PANTHER" id="PTHR21649">
    <property type="entry name" value="CHLOROPHYLL A/B BINDING PROTEIN"/>
    <property type="match status" value="1"/>
</dbReference>
<dbReference type="GO" id="GO:0009523">
    <property type="term" value="C:photosystem II"/>
    <property type="evidence" value="ECO:0007669"/>
    <property type="project" value="UniProtKB-KW"/>
</dbReference>
<organism evidence="8 9">
    <name type="scientific">Raphidocelis subcapitata</name>
    <dbReference type="NCBI Taxonomy" id="307507"/>
    <lineage>
        <taxon>Eukaryota</taxon>
        <taxon>Viridiplantae</taxon>
        <taxon>Chlorophyta</taxon>
        <taxon>core chlorophytes</taxon>
        <taxon>Chlorophyceae</taxon>
        <taxon>CS clade</taxon>
        <taxon>Sphaeropleales</taxon>
        <taxon>Selenastraceae</taxon>
        <taxon>Raphidocelis</taxon>
    </lineage>
</organism>
<dbReference type="InParanoid" id="A0A2V0PDS8"/>
<sequence>MMLKSNSLRASAGSRAAPRAARNVRAFAARPLWAPGVEAPAYLDGTLAGDYGWDPLGLGADPKALAWYRQAELVHCRWAMLGVAGVLGQEILNPSVNWYTEASLPQNLPGPFTNINLGGLLAWEFLLMHFVEVRRWQDIRKHGSVNEDPIFKGNKVPNLEPGYPGGIFDPLGFSKGNIKELQTKEVKNGRLAMVAFMGFVFAAQTTGKGPLAALADHLSNPGGSNWITNIGTCAVPKSVDVEGLTIPLTCLWPGQQ</sequence>
<evidence type="ECO:0000313" key="8">
    <source>
        <dbReference type="EMBL" id="GBF97122.1"/>
    </source>
</evidence>
<keyword evidence="7" id="KW-0603">Photosystem I</keyword>
<keyword evidence="7" id="KW-0604">Photosystem II</keyword>
<dbReference type="Proteomes" id="UP000247498">
    <property type="component" value="Unassembled WGS sequence"/>
</dbReference>
<keyword evidence="2 7" id="KW-0150">Chloroplast</keyword>
<evidence type="ECO:0000256" key="1">
    <source>
        <dbReference type="ARBA" id="ARBA00022494"/>
    </source>
</evidence>
<keyword evidence="5 7" id="KW-0157">Chromophore</keyword>
<feature type="binding site" description="axial binding residue" evidence="6">
    <location>
        <position position="77"/>
    </location>
    <ligand>
        <name>chlorophyll b</name>
        <dbReference type="ChEBI" id="CHEBI:61721"/>
        <label>1</label>
    </ligand>
    <ligandPart>
        <name>Mg</name>
        <dbReference type="ChEBI" id="CHEBI:25107"/>
    </ligandPart>
</feature>
<dbReference type="SUPFAM" id="SSF103511">
    <property type="entry name" value="Chlorophyll a-b binding protein"/>
    <property type="match status" value="1"/>
</dbReference>
<dbReference type="GO" id="GO:0016168">
    <property type="term" value="F:chlorophyll binding"/>
    <property type="evidence" value="ECO:0007669"/>
    <property type="project" value="UniProtKB-KW"/>
</dbReference>
<protein>
    <recommendedName>
        <fullName evidence="7">Chlorophyll a-b binding protein, chloroplastic</fullName>
    </recommendedName>
</protein>
<keyword evidence="3 7" id="KW-0602">Photosynthesis</keyword>
<evidence type="ECO:0000256" key="3">
    <source>
        <dbReference type="ARBA" id="ARBA00022531"/>
    </source>
</evidence>
<keyword evidence="4 7" id="KW-0934">Plastid</keyword>
<keyword evidence="1 6" id="KW-0148">Chlorophyll</keyword>
<reference evidence="8 9" key="1">
    <citation type="journal article" date="2018" name="Sci. Rep.">
        <title>Raphidocelis subcapitata (=Pseudokirchneriella subcapitata) provides an insight into genome evolution and environmental adaptations in the Sphaeropleales.</title>
        <authorList>
            <person name="Suzuki S."/>
            <person name="Yamaguchi H."/>
            <person name="Nakajima N."/>
            <person name="Kawachi M."/>
        </authorList>
    </citation>
    <scope>NUCLEOTIDE SEQUENCE [LARGE SCALE GENOMIC DNA]</scope>
    <source>
        <strain evidence="8 9">NIES-35</strain>
    </source>
</reference>
<accession>A0A2V0PDS8</accession>
<dbReference type="InterPro" id="IPR001344">
    <property type="entry name" value="Chloro_AB-bd_pln"/>
</dbReference>
<dbReference type="Pfam" id="PF00504">
    <property type="entry name" value="Chloroa_b-bind"/>
    <property type="match status" value="1"/>
</dbReference>